<dbReference type="EMBL" id="CP138582">
    <property type="protein sequence ID" value="WPG99302.1"/>
    <property type="molecule type" value="Genomic_DNA"/>
</dbReference>
<dbReference type="AlphaFoldDB" id="A0AAQ3M3A1"/>
<feature type="domain" description="Tail specific protease" evidence="3">
    <location>
        <begin position="337"/>
        <end position="536"/>
    </location>
</feature>
<dbReference type="Proteomes" id="UP001303373">
    <property type="component" value="Chromosome 3"/>
</dbReference>
<feature type="domain" description="CPAF-like PDZ" evidence="4">
    <location>
        <begin position="142"/>
        <end position="268"/>
    </location>
</feature>
<evidence type="ECO:0000313" key="5">
    <source>
        <dbReference type="EMBL" id="WPG99302.1"/>
    </source>
</evidence>
<feature type="chain" id="PRO_5042822770" description="Tail specific protease domain-containing protein" evidence="2">
    <location>
        <begin position="19"/>
        <end position="766"/>
    </location>
</feature>
<evidence type="ECO:0000313" key="6">
    <source>
        <dbReference type="Proteomes" id="UP001303373"/>
    </source>
</evidence>
<dbReference type="SUPFAM" id="SSF52096">
    <property type="entry name" value="ClpP/crotonase"/>
    <property type="match status" value="1"/>
</dbReference>
<dbReference type="Pfam" id="PF23658">
    <property type="entry name" value="PDZ_CPAF_rel"/>
    <property type="match status" value="1"/>
</dbReference>
<protein>
    <recommendedName>
        <fullName evidence="7">Tail specific protease domain-containing protein</fullName>
    </recommendedName>
</protein>
<reference evidence="5 6" key="1">
    <citation type="submission" date="2023-11" db="EMBL/GenBank/DDBJ databases">
        <title>An acidophilic fungus is an integral part of prey digestion in a carnivorous sundew plant.</title>
        <authorList>
            <person name="Tsai I.J."/>
        </authorList>
    </citation>
    <scope>NUCLEOTIDE SEQUENCE [LARGE SCALE GENOMIC DNA]</scope>
    <source>
        <strain evidence="5">169a</strain>
    </source>
</reference>
<evidence type="ECO:0000259" key="4">
    <source>
        <dbReference type="Pfam" id="PF23658"/>
    </source>
</evidence>
<dbReference type="PANTHER" id="PTHR37049:SF4">
    <property type="entry name" value="RHODANESE DOMAIN-CONTAINING PROTEIN"/>
    <property type="match status" value="1"/>
</dbReference>
<evidence type="ECO:0008006" key="7">
    <source>
        <dbReference type="Google" id="ProtNLM"/>
    </source>
</evidence>
<dbReference type="InterPro" id="IPR005151">
    <property type="entry name" value="Tail-specific_protease"/>
</dbReference>
<proteinExistence type="predicted"/>
<dbReference type="PANTHER" id="PTHR37049">
    <property type="entry name" value="PEPTIDASE S41 FAMILY PROTEIN"/>
    <property type="match status" value="1"/>
</dbReference>
<keyword evidence="6" id="KW-1185">Reference proteome</keyword>
<name>A0AAQ3M3A1_9PEZI</name>
<gene>
    <name evidence="5" type="ORF">R9X50_00211500</name>
</gene>
<dbReference type="InterPro" id="IPR029045">
    <property type="entry name" value="ClpP/crotonase-like_dom_sf"/>
</dbReference>
<feature type="region of interest" description="Disordered" evidence="1">
    <location>
        <begin position="701"/>
        <end position="733"/>
    </location>
</feature>
<dbReference type="GO" id="GO:0008236">
    <property type="term" value="F:serine-type peptidase activity"/>
    <property type="evidence" value="ECO:0007669"/>
    <property type="project" value="InterPro"/>
</dbReference>
<dbReference type="Gene3D" id="3.90.226.10">
    <property type="entry name" value="2-enoyl-CoA Hydratase, Chain A, domain 1"/>
    <property type="match status" value="1"/>
</dbReference>
<keyword evidence="2" id="KW-0732">Signal</keyword>
<dbReference type="Pfam" id="PF03572">
    <property type="entry name" value="Peptidase_S41"/>
    <property type="match status" value="1"/>
</dbReference>
<dbReference type="InterPro" id="IPR052766">
    <property type="entry name" value="S41A_metabolite_peptidase"/>
</dbReference>
<organism evidence="5 6">
    <name type="scientific">Acrodontium crateriforme</name>
    <dbReference type="NCBI Taxonomy" id="150365"/>
    <lineage>
        <taxon>Eukaryota</taxon>
        <taxon>Fungi</taxon>
        <taxon>Dikarya</taxon>
        <taxon>Ascomycota</taxon>
        <taxon>Pezizomycotina</taxon>
        <taxon>Dothideomycetes</taxon>
        <taxon>Dothideomycetidae</taxon>
        <taxon>Mycosphaerellales</taxon>
        <taxon>Teratosphaeriaceae</taxon>
        <taxon>Acrodontium</taxon>
    </lineage>
</organism>
<evidence type="ECO:0000256" key="1">
    <source>
        <dbReference type="SAM" id="MobiDB-lite"/>
    </source>
</evidence>
<feature type="compositionally biased region" description="Low complexity" evidence="1">
    <location>
        <begin position="713"/>
        <end position="733"/>
    </location>
</feature>
<sequence>MYSILFAYLLTLVPSSFAQDEPCGQIATYQSQQDGNTTVPMDIAFSCLNSVPLDKTGGATQLKGLKTFLQFQSTLAYLDDPPEGFLYPRTDLLSGLDQISDLLNDDHYKNEYTFQLDIFRLLNSAFDGHLVFIADILRVFAWVRPISLYSLSSDGTSLPEIYQFDGGPQLDTDIRLSSPVTQVNGQDVESWLNQYAALNAGHQDPDANYNALFPITPINSLRLTADVDPSRGSIGGSPLFQGNETVLSFQDGTQKTIANVATTSKDFDGVKDGQSFFEKFCQGSDLQQTNSLIRPSRQQPYTAVPSQTSLPPAPAYPNAWVLASDYSVGGYFMNDTDVAVLSVPTFEPNDYAEFQSKVRQFLATCKEQGKSKLLIDLRGNGGGDVMLGYDLFTELFPSETPYGGSNARAHNLLNDLGRITSPYYETRSTGIGDLLSVSYRSIFNLDLDMTKDGTNFGSWADVYGPHEYHKGSFTSIVRFNLSDASAGPIYVSGYQSLEKIVPSATFAAEDIVLIQDGYCSSTCALFSELMKSQTRVKQVVFGGRKQTGPMQGVGGVKGARLYPFPQLQALVFEAWNRATEVQTSYWQDTYPDILSNMNHTINRAAVTVSGMAASLNFQSNIRQGDDTVTPLQFVYEAADCRLFYTASQIMDQSLVWQAASDAMWGNASCVEDSTGHPSSGQTFALPPKNAGNFFGANVTTPYPSDLDPEKAESASSSNPSPSQVPDATASASAAQPTQSSAGVALSRSVACAILSVLFSVLILETI</sequence>
<evidence type="ECO:0000256" key="2">
    <source>
        <dbReference type="SAM" id="SignalP"/>
    </source>
</evidence>
<evidence type="ECO:0000259" key="3">
    <source>
        <dbReference type="Pfam" id="PF03572"/>
    </source>
</evidence>
<dbReference type="GO" id="GO:0006508">
    <property type="term" value="P:proteolysis"/>
    <property type="evidence" value="ECO:0007669"/>
    <property type="project" value="InterPro"/>
</dbReference>
<dbReference type="InterPro" id="IPR056186">
    <property type="entry name" value="PDZ_CPAF-rel"/>
</dbReference>
<feature type="signal peptide" evidence="2">
    <location>
        <begin position="1"/>
        <end position="18"/>
    </location>
</feature>
<accession>A0AAQ3M3A1</accession>